<evidence type="ECO:0000313" key="1">
    <source>
        <dbReference type="EMBL" id="JAS72569.1"/>
    </source>
</evidence>
<dbReference type="EMBL" id="GECU01035137">
    <property type="protein sequence ID" value="JAS72569.1"/>
    <property type="molecule type" value="Transcribed_RNA"/>
</dbReference>
<accession>A0A1B6HD95</accession>
<sequence length="189" mass="21746">MSSVLLCVSLTSSRFHVMANLSGRIGNLLNDWVEWQHCPPPPDLPETSMDSCPHIATWAELMFHGDERVAERVQTVSFHLRQQKPPILYRPRAELELATALLGVVDNVVQTVDKLRHAATYRHQMWSARTLRSRARVTCQRMWAVLPELWTGLLCILMITTRCYQSLPLLAQHPQFAHRSALIYFFCLI</sequence>
<name>A0A1B6HD95_9HEMI</name>
<protein>
    <submittedName>
        <fullName evidence="1">Uncharacterized protein</fullName>
    </submittedName>
</protein>
<proteinExistence type="predicted"/>
<organism evidence="1">
    <name type="scientific">Homalodisca liturata</name>
    <dbReference type="NCBI Taxonomy" id="320908"/>
    <lineage>
        <taxon>Eukaryota</taxon>
        <taxon>Metazoa</taxon>
        <taxon>Ecdysozoa</taxon>
        <taxon>Arthropoda</taxon>
        <taxon>Hexapoda</taxon>
        <taxon>Insecta</taxon>
        <taxon>Pterygota</taxon>
        <taxon>Neoptera</taxon>
        <taxon>Paraneoptera</taxon>
        <taxon>Hemiptera</taxon>
        <taxon>Auchenorrhyncha</taxon>
        <taxon>Membracoidea</taxon>
        <taxon>Cicadellidae</taxon>
        <taxon>Cicadellinae</taxon>
        <taxon>Proconiini</taxon>
        <taxon>Homalodisca</taxon>
    </lineage>
</organism>
<reference evidence="1" key="1">
    <citation type="submission" date="2015-11" db="EMBL/GenBank/DDBJ databases">
        <title>De novo transcriptome assembly of four potential Pierce s Disease insect vectors from Arizona vineyards.</title>
        <authorList>
            <person name="Tassone E.E."/>
        </authorList>
    </citation>
    <scope>NUCLEOTIDE SEQUENCE</scope>
</reference>
<dbReference type="AlphaFoldDB" id="A0A1B6HD95"/>
<gene>
    <name evidence="1" type="ORF">g.11738</name>
</gene>